<feature type="domain" description="Kinetochore assembly subunit CENP-C N-terminal" evidence="5">
    <location>
        <begin position="85"/>
        <end position="188"/>
    </location>
</feature>
<sequence length="345" mass="38254">MGGATGRMKGGVTARCAGRRARRVVAPEFPVLPARSRLRALLGSHFGCYPSGWVLTGQLGATDRVDFRPNHLRGHCRARTWLPGVWAPDINTEQGQNILKTLLDCFEEKSLANDFSTNSTKSVLYSTPKIKDICIQSPSKEVSEKRELTQCQKSHSKSDPVSSRKNEASLQLIIEPSEVVNKSENQKKDKECKKKCFSSGSKKNKIAPEEVTSTVTRSRRISRRPSNCEPDNLAKYYTNFRLSFDPLDPFYSNSSTRNELSVYHNSRRKPAEEVNQSSKNIGKKTVPLKMQKRAAKGSSRAQKVLNAKDSGGIIDHDGISSCPQNESLEGDEADLAKKKNLDPSG</sequence>
<evidence type="ECO:0000256" key="1">
    <source>
        <dbReference type="ARBA" id="ARBA00004123"/>
    </source>
</evidence>
<evidence type="ECO:0000256" key="4">
    <source>
        <dbReference type="SAM" id="MobiDB-lite"/>
    </source>
</evidence>
<organism evidence="6 7">
    <name type="scientific">Camelus dromedarius</name>
    <name type="common">Dromedary</name>
    <name type="synonym">Arabian camel</name>
    <dbReference type="NCBI Taxonomy" id="9838"/>
    <lineage>
        <taxon>Eukaryota</taxon>
        <taxon>Metazoa</taxon>
        <taxon>Chordata</taxon>
        <taxon>Craniata</taxon>
        <taxon>Vertebrata</taxon>
        <taxon>Euteleostomi</taxon>
        <taxon>Mammalia</taxon>
        <taxon>Eutheria</taxon>
        <taxon>Laurasiatheria</taxon>
        <taxon>Artiodactyla</taxon>
        <taxon>Tylopoda</taxon>
        <taxon>Camelidae</taxon>
        <taxon>Camelus</taxon>
    </lineage>
</organism>
<dbReference type="InterPro" id="IPR028386">
    <property type="entry name" value="CENP-C/Mif2/cnp3"/>
</dbReference>
<protein>
    <submittedName>
        <fullName evidence="6">Centromere protein C</fullName>
    </submittedName>
</protein>
<dbReference type="GO" id="GO:0051315">
    <property type="term" value="P:attachment of mitotic spindle microtubules to kinetochore"/>
    <property type="evidence" value="ECO:0007669"/>
    <property type="project" value="TreeGrafter"/>
</dbReference>
<dbReference type="GO" id="GO:0005634">
    <property type="term" value="C:nucleus"/>
    <property type="evidence" value="ECO:0007669"/>
    <property type="project" value="UniProtKB-SubCell"/>
</dbReference>
<feature type="compositionally biased region" description="Basic and acidic residues" evidence="4">
    <location>
        <begin position="156"/>
        <end position="166"/>
    </location>
</feature>
<dbReference type="Proteomes" id="UP000299084">
    <property type="component" value="Unassembled WGS sequence"/>
</dbReference>
<evidence type="ECO:0000313" key="7">
    <source>
        <dbReference type="Proteomes" id="UP000299084"/>
    </source>
</evidence>
<feature type="region of interest" description="Disordered" evidence="4">
    <location>
        <begin position="145"/>
        <end position="166"/>
    </location>
</feature>
<accession>A0A5N4EHV6</accession>
<reference evidence="6 7" key="1">
    <citation type="journal article" date="2019" name="Mol. Ecol. Resour.">
        <title>Improving Illumina assemblies with Hi-C and long reads: an example with the North African dromedary.</title>
        <authorList>
            <person name="Elbers J.P."/>
            <person name="Rogers M.F."/>
            <person name="Perelman P.L."/>
            <person name="Proskuryakova A.A."/>
            <person name="Serdyukova N.A."/>
            <person name="Johnson W.E."/>
            <person name="Horin P."/>
            <person name="Corander J."/>
            <person name="Murphy D."/>
            <person name="Burger P.A."/>
        </authorList>
    </citation>
    <scope>NUCLEOTIDE SEQUENCE [LARGE SCALE GENOMIC DNA]</scope>
    <source>
        <strain evidence="6">Drom800</strain>
        <tissue evidence="6">Blood</tissue>
    </source>
</reference>
<evidence type="ECO:0000259" key="5">
    <source>
        <dbReference type="Pfam" id="PF15622"/>
    </source>
</evidence>
<feature type="region of interest" description="Disordered" evidence="4">
    <location>
        <begin position="207"/>
        <end position="227"/>
    </location>
</feature>
<keyword evidence="7" id="KW-1185">Reference proteome</keyword>
<dbReference type="PANTHER" id="PTHR16684:SF11">
    <property type="entry name" value="CENTROMERE PROTEIN C"/>
    <property type="match status" value="1"/>
</dbReference>
<feature type="compositionally biased region" description="Basic and acidic residues" evidence="4">
    <location>
        <begin position="334"/>
        <end position="345"/>
    </location>
</feature>
<evidence type="ECO:0000256" key="2">
    <source>
        <dbReference type="ARBA" id="ARBA00010291"/>
    </source>
</evidence>
<feature type="region of interest" description="Disordered" evidence="4">
    <location>
        <begin position="265"/>
        <end position="345"/>
    </location>
</feature>
<keyword evidence="3" id="KW-0539">Nucleus</keyword>
<dbReference type="Pfam" id="PF15622">
    <property type="entry name" value="CENP_C_N"/>
    <property type="match status" value="1"/>
</dbReference>
<dbReference type="GO" id="GO:0000776">
    <property type="term" value="C:kinetochore"/>
    <property type="evidence" value="ECO:0007669"/>
    <property type="project" value="InterPro"/>
</dbReference>
<dbReference type="GO" id="GO:0019237">
    <property type="term" value="F:centromeric DNA binding"/>
    <property type="evidence" value="ECO:0007669"/>
    <property type="project" value="InterPro"/>
</dbReference>
<dbReference type="GO" id="GO:0051382">
    <property type="term" value="P:kinetochore assembly"/>
    <property type="evidence" value="ECO:0007669"/>
    <property type="project" value="InterPro"/>
</dbReference>
<evidence type="ECO:0000256" key="3">
    <source>
        <dbReference type="ARBA" id="ARBA00023242"/>
    </source>
</evidence>
<dbReference type="AlphaFoldDB" id="A0A5N4EHV6"/>
<proteinExistence type="inferred from homology"/>
<dbReference type="GO" id="GO:0051455">
    <property type="term" value="P:spindle attachment to meiosis I kinetochore"/>
    <property type="evidence" value="ECO:0007669"/>
    <property type="project" value="TreeGrafter"/>
</dbReference>
<evidence type="ECO:0000313" key="6">
    <source>
        <dbReference type="EMBL" id="KAB1282864.1"/>
    </source>
</evidence>
<comment type="similarity">
    <text evidence="2">Belongs to the CENP-C/MIF2 family.</text>
</comment>
<comment type="subcellular location">
    <subcellularLocation>
        <location evidence="1">Nucleus</location>
    </subcellularLocation>
</comment>
<name>A0A5N4EHV6_CAMDR</name>
<dbReference type="PANTHER" id="PTHR16684">
    <property type="entry name" value="CENTROMERE PROTEIN C"/>
    <property type="match status" value="1"/>
</dbReference>
<comment type="caution">
    <text evidence="6">The sequence shown here is derived from an EMBL/GenBank/DDBJ whole genome shotgun (WGS) entry which is preliminary data.</text>
</comment>
<gene>
    <name evidence="6" type="ORF">Cadr_000001788</name>
</gene>
<dbReference type="EMBL" id="JWIN03000002">
    <property type="protein sequence ID" value="KAB1282864.1"/>
    <property type="molecule type" value="Genomic_DNA"/>
</dbReference>
<dbReference type="InterPro" id="IPR028052">
    <property type="entry name" value="CENP-C_N_dom"/>
</dbReference>